<name>A0A1G2GZB1_9BACT</name>
<comment type="caution">
    <text evidence="1">The sequence shown here is derived from an EMBL/GenBank/DDBJ whole genome shotgun (WGS) entry which is preliminary data.</text>
</comment>
<accession>A0A1G2GZB1</accession>
<reference evidence="1 2" key="1">
    <citation type="journal article" date="2016" name="Nat. Commun.">
        <title>Thousands of microbial genomes shed light on interconnected biogeochemical processes in an aquifer system.</title>
        <authorList>
            <person name="Anantharaman K."/>
            <person name="Brown C.T."/>
            <person name="Hug L.A."/>
            <person name="Sharon I."/>
            <person name="Castelle C.J."/>
            <person name="Probst A.J."/>
            <person name="Thomas B.C."/>
            <person name="Singh A."/>
            <person name="Wilkins M.J."/>
            <person name="Karaoz U."/>
            <person name="Brodie E.L."/>
            <person name="Williams K.H."/>
            <person name="Hubbard S.S."/>
            <person name="Banfield J.F."/>
        </authorList>
    </citation>
    <scope>NUCLEOTIDE SEQUENCE [LARGE SCALE GENOMIC DNA]</scope>
</reference>
<dbReference type="Gene3D" id="1.10.150.240">
    <property type="entry name" value="Putative phosphatase, domain 2"/>
    <property type="match status" value="1"/>
</dbReference>
<dbReference type="PANTHER" id="PTHR43611">
    <property type="entry name" value="ALPHA-D-GLUCOSE 1-PHOSPHATE PHOSPHATASE"/>
    <property type="match status" value="1"/>
</dbReference>
<evidence type="ECO:0008006" key="3">
    <source>
        <dbReference type="Google" id="ProtNLM"/>
    </source>
</evidence>
<protein>
    <recommendedName>
        <fullName evidence="3">Haloacid dehalogenase</fullName>
    </recommendedName>
</protein>
<dbReference type="InterPro" id="IPR023198">
    <property type="entry name" value="PGP-like_dom2"/>
</dbReference>
<evidence type="ECO:0000313" key="2">
    <source>
        <dbReference type="Proteomes" id="UP000178186"/>
    </source>
</evidence>
<dbReference type="Gene3D" id="3.40.50.1000">
    <property type="entry name" value="HAD superfamily/HAD-like"/>
    <property type="match status" value="1"/>
</dbReference>
<dbReference type="Proteomes" id="UP000178186">
    <property type="component" value="Unassembled WGS sequence"/>
</dbReference>
<proteinExistence type="predicted"/>
<sequence length="202" mass="23086">MGDVKAVLWDIGRVLVSFENRQEVLCRIAKRFSSDGTPDTSCFSGLFGRSLLGYLDTGQISHRALWKITCEAARIHPRKLPWHRFTVLYVEHLKPVLPVLEVIRRVQESYITVAVSNGDFGSTYAIDMLETHYGIRFKKRFESWQVGVKKPCLYKYVLNFLESEHAINADEVVCVDDIIEYITVANRIGMRGIVFNATTEPV</sequence>
<dbReference type="PANTHER" id="PTHR43611:SF3">
    <property type="entry name" value="FLAVIN MONONUCLEOTIDE HYDROLASE 1, CHLOROPLATIC"/>
    <property type="match status" value="1"/>
</dbReference>
<dbReference type="AlphaFoldDB" id="A0A1G2GZB1"/>
<dbReference type="EMBL" id="MHNY01000028">
    <property type="protein sequence ID" value="OGZ55410.1"/>
    <property type="molecule type" value="Genomic_DNA"/>
</dbReference>
<dbReference type="STRING" id="1802128.A3H64_03520"/>
<gene>
    <name evidence="1" type="ORF">A3H64_03520</name>
</gene>
<organism evidence="1 2">
    <name type="scientific">Candidatus Ryanbacteria bacterium RIFCSPLOWO2_02_FULL_45_11c</name>
    <dbReference type="NCBI Taxonomy" id="1802128"/>
    <lineage>
        <taxon>Bacteria</taxon>
        <taxon>Candidatus Ryaniibacteriota</taxon>
    </lineage>
</organism>
<dbReference type="InterPro" id="IPR036412">
    <property type="entry name" value="HAD-like_sf"/>
</dbReference>
<dbReference type="SUPFAM" id="SSF56784">
    <property type="entry name" value="HAD-like"/>
    <property type="match status" value="1"/>
</dbReference>
<evidence type="ECO:0000313" key="1">
    <source>
        <dbReference type="EMBL" id="OGZ55410.1"/>
    </source>
</evidence>
<dbReference type="InterPro" id="IPR023214">
    <property type="entry name" value="HAD_sf"/>
</dbReference>